<accession>A0A4Y7L676</accession>
<keyword evidence="11" id="KW-0675">Receptor</keyword>
<dbReference type="InterPro" id="IPR005683">
    <property type="entry name" value="Tom22"/>
</dbReference>
<dbReference type="Pfam" id="PF04281">
    <property type="entry name" value="Tom22"/>
    <property type="match status" value="1"/>
</dbReference>
<evidence type="ECO:0000256" key="3">
    <source>
        <dbReference type="ARBA" id="ARBA00022448"/>
    </source>
</evidence>
<keyword evidence="6" id="KW-0653">Protein transport</keyword>
<dbReference type="CDD" id="cd22884">
    <property type="entry name" value="TOM22"/>
    <property type="match status" value="1"/>
</dbReference>
<evidence type="ECO:0000256" key="2">
    <source>
        <dbReference type="ARBA" id="ARBA00009874"/>
    </source>
</evidence>
<evidence type="ECO:0000313" key="13">
    <source>
        <dbReference type="EMBL" id="RZC80142.1"/>
    </source>
</evidence>
<protein>
    <submittedName>
        <fullName evidence="13">Uncharacterized protein</fullName>
    </submittedName>
</protein>
<dbReference type="AlphaFoldDB" id="A0A4Y7L676"/>
<keyword evidence="7 12" id="KW-1133">Transmembrane helix</keyword>
<keyword evidence="4 12" id="KW-0812">Transmembrane</keyword>
<evidence type="ECO:0000256" key="8">
    <source>
        <dbReference type="ARBA" id="ARBA00023010"/>
    </source>
</evidence>
<organism evidence="13 14">
    <name type="scientific">Papaver somniferum</name>
    <name type="common">Opium poppy</name>
    <dbReference type="NCBI Taxonomy" id="3469"/>
    <lineage>
        <taxon>Eukaryota</taxon>
        <taxon>Viridiplantae</taxon>
        <taxon>Streptophyta</taxon>
        <taxon>Embryophyta</taxon>
        <taxon>Tracheophyta</taxon>
        <taxon>Spermatophyta</taxon>
        <taxon>Magnoliopsida</taxon>
        <taxon>Ranunculales</taxon>
        <taxon>Papaveraceae</taxon>
        <taxon>Papaveroideae</taxon>
        <taxon>Papaver</taxon>
    </lineage>
</organism>
<evidence type="ECO:0000256" key="9">
    <source>
        <dbReference type="ARBA" id="ARBA00023128"/>
    </source>
</evidence>
<evidence type="ECO:0000256" key="11">
    <source>
        <dbReference type="ARBA" id="ARBA00023170"/>
    </source>
</evidence>
<dbReference type="PIRSF" id="PIRSF038151">
    <property type="entry name" value="TOM9-2_plant"/>
    <property type="match status" value="1"/>
</dbReference>
<evidence type="ECO:0000256" key="4">
    <source>
        <dbReference type="ARBA" id="ARBA00022692"/>
    </source>
</evidence>
<dbReference type="STRING" id="3469.A0A4Y7L676"/>
<dbReference type="OMA" id="ESHIVSY"/>
<dbReference type="GO" id="GO:0005741">
    <property type="term" value="C:mitochondrial outer membrane"/>
    <property type="evidence" value="ECO:0007669"/>
    <property type="project" value="UniProtKB-SubCell"/>
</dbReference>
<dbReference type="PANTHER" id="PTHR46867:SF4">
    <property type="entry name" value="MITOCHONDRIAL IMPORT RECEPTOR SUBUNIT TOM9-2"/>
    <property type="match status" value="1"/>
</dbReference>
<proteinExistence type="inferred from homology"/>
<dbReference type="Gramene" id="RZC80142">
    <property type="protein sequence ID" value="RZC80142"/>
    <property type="gene ID" value="C5167_042720"/>
</dbReference>
<evidence type="ECO:0000256" key="10">
    <source>
        <dbReference type="ARBA" id="ARBA00023136"/>
    </source>
</evidence>
<comment type="subcellular location">
    <subcellularLocation>
        <location evidence="1">Mitochondrion outer membrane</location>
        <topology evidence="1">Single-pass membrane protein</topology>
    </subcellularLocation>
</comment>
<keyword evidence="14" id="KW-1185">Reference proteome</keyword>
<evidence type="ECO:0000256" key="7">
    <source>
        <dbReference type="ARBA" id="ARBA00022989"/>
    </source>
</evidence>
<keyword evidence="5" id="KW-1000">Mitochondrion outer membrane</keyword>
<name>A0A4Y7L676_PAPSO</name>
<dbReference type="EMBL" id="CM010724">
    <property type="protein sequence ID" value="RZC80142.1"/>
    <property type="molecule type" value="Genomic_DNA"/>
</dbReference>
<evidence type="ECO:0000256" key="1">
    <source>
        <dbReference type="ARBA" id="ARBA00004572"/>
    </source>
</evidence>
<gene>
    <name evidence="13" type="ORF">C5167_042720</name>
</gene>
<dbReference type="OrthoDB" id="10016939at2759"/>
<keyword evidence="3" id="KW-0813">Transport</keyword>
<keyword evidence="10 12" id="KW-0472">Membrane</keyword>
<keyword evidence="9" id="KW-0496">Mitochondrion</keyword>
<reference evidence="13 14" key="1">
    <citation type="journal article" date="2018" name="Science">
        <title>The opium poppy genome and morphinan production.</title>
        <authorList>
            <person name="Guo L."/>
            <person name="Winzer T."/>
            <person name="Yang X."/>
            <person name="Li Y."/>
            <person name="Ning Z."/>
            <person name="He Z."/>
            <person name="Teodor R."/>
            <person name="Lu Y."/>
            <person name="Bowser T.A."/>
            <person name="Graham I.A."/>
            <person name="Ye K."/>
        </authorList>
    </citation>
    <scope>NUCLEOTIDE SEQUENCE [LARGE SCALE GENOMIC DNA]</scope>
    <source>
        <strain evidence="14">cv. HN1</strain>
        <tissue evidence="13">Leaves</tissue>
    </source>
</reference>
<dbReference type="InterPro" id="IPR017411">
    <property type="entry name" value="Tom22_pln"/>
</dbReference>
<evidence type="ECO:0000313" key="14">
    <source>
        <dbReference type="Proteomes" id="UP000316621"/>
    </source>
</evidence>
<dbReference type="PANTHER" id="PTHR46867">
    <property type="entry name" value="MITOCHONDRIAL IMPORT RECEPTOR SUBUNIT TOM9-2"/>
    <property type="match status" value="1"/>
</dbReference>
<dbReference type="Proteomes" id="UP000316621">
    <property type="component" value="Chromosome 10"/>
</dbReference>
<evidence type="ECO:0000256" key="12">
    <source>
        <dbReference type="SAM" id="Phobius"/>
    </source>
</evidence>
<keyword evidence="8" id="KW-0811">Translocation</keyword>
<evidence type="ECO:0000256" key="5">
    <source>
        <dbReference type="ARBA" id="ARBA00022787"/>
    </source>
</evidence>
<sequence>MASQSRKAAITSGNGEGILSRVSSSVSESRVVYHGKNAASTTAYFTKRLVKSTGKAAWILGTSFLVLAVPFIITYDRDQQITELELQNASLLGTPAPAGK</sequence>
<evidence type="ECO:0000256" key="6">
    <source>
        <dbReference type="ARBA" id="ARBA00022927"/>
    </source>
</evidence>
<feature type="transmembrane region" description="Helical" evidence="12">
    <location>
        <begin position="56"/>
        <end position="75"/>
    </location>
</feature>
<dbReference type="GO" id="GO:0006886">
    <property type="term" value="P:intracellular protein transport"/>
    <property type="evidence" value="ECO:0007669"/>
    <property type="project" value="InterPro"/>
</dbReference>
<comment type="similarity">
    <text evidence="2">Belongs to the Tom22 family.</text>
</comment>